<accession>A0AAV9IQI6</accession>
<sequence>MKCLGFVTLTGARPTLARTGYGAVNDERGSALGGRGTVLNLWKRQPLARPLLMMGAVEREQDWKRRRELERAFRRDPIEVALDFSAWSERPGVYHPEVSSRARQASEQRELERLATTAAAASAGERREATKRGSDASASAPIMAPGTAPSPHTDDESTNAGGRTADDVPAWRDGAMGFSEYGLVYYKRRESTSRNRPTGILRAELCIWCEGTGVRPCRWCEGTGTREVKQMPGYQEWTALMDRAVSGDEEARDRIRNPPSSLLPCHACHQSGVLRCARCHGTGTNHL</sequence>
<dbReference type="EMBL" id="JANCYW010000002">
    <property type="protein sequence ID" value="KAK4534456.1"/>
    <property type="molecule type" value="Genomic_DNA"/>
</dbReference>
<reference evidence="2 3" key="1">
    <citation type="submission" date="2022-07" db="EMBL/GenBank/DDBJ databases">
        <title>Genome-wide signatures of adaptation to extreme environments.</title>
        <authorList>
            <person name="Cho C.H."/>
            <person name="Yoon H.S."/>
        </authorList>
    </citation>
    <scope>NUCLEOTIDE SEQUENCE [LARGE SCALE GENOMIC DNA]</scope>
    <source>
        <strain evidence="2 3">DBV 063 E5</strain>
    </source>
</reference>
<feature type="compositionally biased region" description="Basic and acidic residues" evidence="1">
    <location>
        <begin position="124"/>
        <end position="134"/>
    </location>
</feature>
<comment type="caution">
    <text evidence="2">The sequence shown here is derived from an EMBL/GenBank/DDBJ whole genome shotgun (WGS) entry which is preliminary data.</text>
</comment>
<dbReference type="PANTHER" id="PTHR15852">
    <property type="entry name" value="PLASTID TRANSCRIPTIONALLY ACTIVE PROTEIN"/>
    <property type="match status" value="1"/>
</dbReference>
<dbReference type="Proteomes" id="UP001301350">
    <property type="component" value="Unassembled WGS sequence"/>
</dbReference>
<name>A0AAV9IQI6_CYACA</name>
<keyword evidence="3" id="KW-1185">Reference proteome</keyword>
<dbReference type="AlphaFoldDB" id="A0AAV9IQI6"/>
<protein>
    <submittedName>
        <fullName evidence="2">Uncharacterized protein</fullName>
    </submittedName>
</protein>
<feature type="compositionally biased region" description="Basic and acidic residues" evidence="1">
    <location>
        <begin position="98"/>
        <end position="113"/>
    </location>
</feature>
<evidence type="ECO:0000256" key="1">
    <source>
        <dbReference type="SAM" id="MobiDB-lite"/>
    </source>
</evidence>
<feature type="compositionally biased region" description="Low complexity" evidence="1">
    <location>
        <begin position="114"/>
        <end position="123"/>
    </location>
</feature>
<evidence type="ECO:0000313" key="2">
    <source>
        <dbReference type="EMBL" id="KAK4534456.1"/>
    </source>
</evidence>
<dbReference type="PANTHER" id="PTHR15852:SF54">
    <property type="entry name" value="PROTEIN SSUH2 HOMOLOG"/>
    <property type="match status" value="1"/>
</dbReference>
<gene>
    <name evidence="2" type="ORF">CDCA_CDCA02G0481</name>
</gene>
<organism evidence="2 3">
    <name type="scientific">Cyanidium caldarium</name>
    <name type="common">Red alga</name>
    <dbReference type="NCBI Taxonomy" id="2771"/>
    <lineage>
        <taxon>Eukaryota</taxon>
        <taxon>Rhodophyta</taxon>
        <taxon>Bangiophyceae</taxon>
        <taxon>Cyanidiales</taxon>
        <taxon>Cyanidiaceae</taxon>
        <taxon>Cyanidium</taxon>
    </lineage>
</organism>
<feature type="region of interest" description="Disordered" evidence="1">
    <location>
        <begin position="96"/>
        <end position="168"/>
    </location>
</feature>
<evidence type="ECO:0000313" key="3">
    <source>
        <dbReference type="Proteomes" id="UP001301350"/>
    </source>
</evidence>
<proteinExistence type="predicted"/>